<organism evidence="1 2">
    <name type="scientific">Salipiger aestuarii</name>
    <dbReference type="NCBI Taxonomy" id="568098"/>
    <lineage>
        <taxon>Bacteria</taxon>
        <taxon>Pseudomonadati</taxon>
        <taxon>Pseudomonadota</taxon>
        <taxon>Alphaproteobacteria</taxon>
        <taxon>Rhodobacterales</taxon>
        <taxon>Roseobacteraceae</taxon>
        <taxon>Salipiger</taxon>
    </lineage>
</organism>
<comment type="caution">
    <text evidence="1">The sequence shown here is derived from an EMBL/GenBank/DDBJ whole genome shotgun (WGS) entry which is preliminary data.</text>
</comment>
<sequence length="76" mass="8571">MEWNSVANDWGSASRRLVKRFPGLDAKALATPPARLEALAEMVAEAQDMTLFEAREEVEDVLFGEWVPYRLSRMSG</sequence>
<dbReference type="EMBL" id="QLMG01000058">
    <property type="protein sequence ID" value="RAK10410.1"/>
    <property type="molecule type" value="Genomic_DNA"/>
</dbReference>
<reference evidence="1 2" key="1">
    <citation type="submission" date="2018-06" db="EMBL/GenBank/DDBJ databases">
        <title>Genomic Encyclopedia of Archaeal and Bacterial Type Strains, Phase II (KMG-II): from individual species to whole genera.</title>
        <authorList>
            <person name="Goeker M."/>
        </authorList>
    </citation>
    <scope>NUCLEOTIDE SEQUENCE [LARGE SCALE GENOMIC DNA]</scope>
    <source>
        <strain evidence="1 2">DSM 22011</strain>
    </source>
</reference>
<dbReference type="Proteomes" id="UP000249165">
    <property type="component" value="Unassembled WGS sequence"/>
</dbReference>
<dbReference type="OrthoDB" id="7871041at2"/>
<name>A0A327XNK8_9RHOB</name>
<evidence type="ECO:0000313" key="1">
    <source>
        <dbReference type="EMBL" id="RAK10410.1"/>
    </source>
</evidence>
<dbReference type="AlphaFoldDB" id="A0A327XNK8"/>
<proteinExistence type="predicted"/>
<dbReference type="RefSeq" id="WP_009503896.1">
    <property type="nucleotide sequence ID" value="NZ_LIGK01000046.1"/>
</dbReference>
<evidence type="ECO:0000313" key="2">
    <source>
        <dbReference type="Proteomes" id="UP000249165"/>
    </source>
</evidence>
<accession>A0A327XNK8</accession>
<keyword evidence="2" id="KW-1185">Reference proteome</keyword>
<protein>
    <submittedName>
        <fullName evidence="1">Uncharacterized protein</fullName>
    </submittedName>
</protein>
<gene>
    <name evidence="1" type="ORF">ATI53_105812</name>
</gene>